<evidence type="ECO:0000256" key="1">
    <source>
        <dbReference type="SAM" id="Phobius"/>
    </source>
</evidence>
<keyword evidence="1" id="KW-0812">Transmembrane</keyword>
<dbReference type="AlphaFoldDB" id="A0A401U8D7"/>
<proteinExistence type="predicted"/>
<keyword evidence="1" id="KW-0472">Membrane</keyword>
<feature type="transmembrane region" description="Helical" evidence="1">
    <location>
        <begin position="41"/>
        <end position="60"/>
    </location>
</feature>
<feature type="transmembrane region" description="Helical" evidence="1">
    <location>
        <begin position="66"/>
        <end position="87"/>
    </location>
</feature>
<feature type="transmembrane region" description="Helical" evidence="1">
    <location>
        <begin position="96"/>
        <end position="113"/>
    </location>
</feature>
<evidence type="ECO:0000313" key="3">
    <source>
        <dbReference type="Proteomes" id="UP000288227"/>
    </source>
</evidence>
<keyword evidence="1" id="KW-1133">Transmembrane helix</keyword>
<sequence>MSVNELAYLSAYLQWAGSLLIVLVCLKYFKLLTNELKAIGIYGLASFFFQLLQFIGYFFFKGKSTNIVANIYLPIELLTLLSVYYFAFNRQMLKKALFVFSVFYLIFYRSQYISQLETLNSTAEAIRDFTIITCSILYFFILIRDLPEGNITSLPMFWINAAALFFFSCTFMLSLSVTYIAEVLREDFAIFWAVRNFLRVIFCLLICFGIWQIRTTHKSKFPLNQL</sequence>
<gene>
    <name evidence="2" type="ORF">SanaruYs_13640</name>
</gene>
<accession>A0A401U8D7</accession>
<feature type="transmembrane region" description="Helical" evidence="1">
    <location>
        <begin position="189"/>
        <end position="211"/>
    </location>
</feature>
<protein>
    <submittedName>
        <fullName evidence="2">Uncharacterized protein</fullName>
    </submittedName>
</protein>
<dbReference type="Proteomes" id="UP000288227">
    <property type="component" value="Unassembled WGS sequence"/>
</dbReference>
<organism evidence="2 3">
    <name type="scientific">Chryseotalea sanaruensis</name>
    <dbReference type="NCBI Taxonomy" id="2482724"/>
    <lineage>
        <taxon>Bacteria</taxon>
        <taxon>Pseudomonadati</taxon>
        <taxon>Bacteroidota</taxon>
        <taxon>Cytophagia</taxon>
        <taxon>Cytophagales</taxon>
        <taxon>Chryseotaleaceae</taxon>
        <taxon>Chryseotalea</taxon>
    </lineage>
</organism>
<dbReference type="EMBL" id="BHXQ01000002">
    <property type="protein sequence ID" value="GCC51144.1"/>
    <property type="molecule type" value="Genomic_DNA"/>
</dbReference>
<comment type="caution">
    <text evidence="2">The sequence shown here is derived from an EMBL/GenBank/DDBJ whole genome shotgun (WGS) entry which is preliminary data.</text>
</comment>
<reference evidence="2 3" key="1">
    <citation type="submission" date="2018-11" db="EMBL/GenBank/DDBJ databases">
        <title>Chryseotalea sanarue gen. nov., sp., nov., a member of the family Cytophagaceae, isolated from a brackish lake in Hamamatsu Japan.</title>
        <authorList>
            <person name="Maejima Y."/>
            <person name="Iino T."/>
            <person name="Muraguchi Y."/>
            <person name="Fukuda K."/>
            <person name="Ohkuma M."/>
            <person name="Moriuchi R."/>
            <person name="Dohra H."/>
            <person name="Kimbara K."/>
            <person name="Shintani M."/>
        </authorList>
    </citation>
    <scope>NUCLEOTIDE SEQUENCE [LARGE SCALE GENOMIC DNA]</scope>
    <source>
        <strain evidence="2 3">Ys</strain>
    </source>
</reference>
<feature type="transmembrane region" description="Helical" evidence="1">
    <location>
        <begin position="155"/>
        <end position="177"/>
    </location>
</feature>
<keyword evidence="3" id="KW-1185">Reference proteome</keyword>
<feature type="transmembrane region" description="Helical" evidence="1">
    <location>
        <begin position="125"/>
        <end position="143"/>
    </location>
</feature>
<dbReference type="RefSeq" id="WP_127121781.1">
    <property type="nucleotide sequence ID" value="NZ_BHXQ01000002.1"/>
</dbReference>
<feature type="transmembrane region" description="Helical" evidence="1">
    <location>
        <begin position="12"/>
        <end position="29"/>
    </location>
</feature>
<name>A0A401U8D7_9BACT</name>
<evidence type="ECO:0000313" key="2">
    <source>
        <dbReference type="EMBL" id="GCC51144.1"/>
    </source>
</evidence>
<dbReference type="OrthoDB" id="954494at2"/>